<name>A0AAE0JBQ9_9PEZI</name>
<feature type="region of interest" description="Disordered" evidence="1">
    <location>
        <begin position="24"/>
        <end position="194"/>
    </location>
</feature>
<feature type="compositionally biased region" description="Low complexity" evidence="1">
    <location>
        <begin position="93"/>
        <end position="123"/>
    </location>
</feature>
<reference evidence="2" key="2">
    <citation type="submission" date="2023-06" db="EMBL/GenBank/DDBJ databases">
        <authorList>
            <consortium name="Lawrence Berkeley National Laboratory"/>
            <person name="Haridas S."/>
            <person name="Hensen N."/>
            <person name="Bonometti L."/>
            <person name="Westerberg I."/>
            <person name="Brannstrom I.O."/>
            <person name="Guillou S."/>
            <person name="Cros-Aarteil S."/>
            <person name="Calhoun S."/>
            <person name="Kuo A."/>
            <person name="Mondo S."/>
            <person name="Pangilinan J."/>
            <person name="Riley R."/>
            <person name="Labutti K."/>
            <person name="Andreopoulos B."/>
            <person name="Lipzen A."/>
            <person name="Chen C."/>
            <person name="Yanf M."/>
            <person name="Daum C."/>
            <person name="Ng V."/>
            <person name="Clum A."/>
            <person name="Steindorff A."/>
            <person name="Ohm R."/>
            <person name="Martin F."/>
            <person name="Silar P."/>
            <person name="Natvig D."/>
            <person name="Lalanne C."/>
            <person name="Gautier V."/>
            <person name="Ament-Velasquez S.L."/>
            <person name="Kruys A."/>
            <person name="Hutchinson M.I."/>
            <person name="Powell A.J."/>
            <person name="Barry K."/>
            <person name="Miller A.N."/>
            <person name="Grigoriev I.V."/>
            <person name="Debuchy R."/>
            <person name="Gladieux P."/>
            <person name="Thoren M.H."/>
            <person name="Johannesson H."/>
        </authorList>
    </citation>
    <scope>NUCLEOTIDE SEQUENCE</scope>
    <source>
        <strain evidence="2">CBS 560.94</strain>
    </source>
</reference>
<comment type="caution">
    <text evidence="2">The sequence shown here is derived from an EMBL/GenBank/DDBJ whole genome shotgun (WGS) entry which is preliminary data.</text>
</comment>
<feature type="compositionally biased region" description="Acidic residues" evidence="1">
    <location>
        <begin position="24"/>
        <end position="40"/>
    </location>
</feature>
<feature type="region of interest" description="Disordered" evidence="1">
    <location>
        <begin position="480"/>
        <end position="552"/>
    </location>
</feature>
<dbReference type="GeneID" id="87867889"/>
<feature type="compositionally biased region" description="Polar residues" evidence="1">
    <location>
        <begin position="289"/>
        <end position="302"/>
    </location>
</feature>
<feature type="compositionally biased region" description="Basic and acidic residues" evidence="1">
    <location>
        <begin position="65"/>
        <end position="85"/>
    </location>
</feature>
<feature type="region of interest" description="Disordered" evidence="1">
    <location>
        <begin position="261"/>
        <end position="311"/>
    </location>
</feature>
<evidence type="ECO:0000256" key="1">
    <source>
        <dbReference type="SAM" id="MobiDB-lite"/>
    </source>
</evidence>
<reference evidence="2" key="1">
    <citation type="journal article" date="2023" name="Mol. Phylogenet. Evol.">
        <title>Genome-scale phylogeny and comparative genomics of the fungal order Sordariales.</title>
        <authorList>
            <person name="Hensen N."/>
            <person name="Bonometti L."/>
            <person name="Westerberg I."/>
            <person name="Brannstrom I.O."/>
            <person name="Guillou S."/>
            <person name="Cros-Aarteil S."/>
            <person name="Calhoun S."/>
            <person name="Haridas S."/>
            <person name="Kuo A."/>
            <person name="Mondo S."/>
            <person name="Pangilinan J."/>
            <person name="Riley R."/>
            <person name="LaButti K."/>
            <person name="Andreopoulos B."/>
            <person name="Lipzen A."/>
            <person name="Chen C."/>
            <person name="Yan M."/>
            <person name="Daum C."/>
            <person name="Ng V."/>
            <person name="Clum A."/>
            <person name="Steindorff A."/>
            <person name="Ohm R.A."/>
            <person name="Martin F."/>
            <person name="Silar P."/>
            <person name="Natvig D.O."/>
            <person name="Lalanne C."/>
            <person name="Gautier V."/>
            <person name="Ament-Velasquez S.L."/>
            <person name="Kruys A."/>
            <person name="Hutchinson M.I."/>
            <person name="Powell A.J."/>
            <person name="Barry K."/>
            <person name="Miller A.N."/>
            <person name="Grigoriev I.V."/>
            <person name="Debuchy R."/>
            <person name="Gladieux P."/>
            <person name="Hiltunen Thoren M."/>
            <person name="Johannesson H."/>
        </authorList>
    </citation>
    <scope>NUCLEOTIDE SEQUENCE</scope>
    <source>
        <strain evidence="2">CBS 560.94</strain>
    </source>
</reference>
<dbReference type="EMBL" id="JAUEPP010000006">
    <property type="protein sequence ID" value="KAK3340724.1"/>
    <property type="molecule type" value="Genomic_DNA"/>
</dbReference>
<sequence>MGSVSVDSEQDHLFSDLEEEFLAAEDNERENENDVVDNDLDSLFGDAADDDLHSLFSESEDDDDQQKQHEQHQEPPSHHASDHAPEPGPVELTLPQPSASTSQQPQHHHQQQQPLPSQDLPTLCPTDFTPDELELLEALTPPFTDGHDELEEGQCMPSAPDPPASPFSLQDGHTSGGPAVSTQTPSDLPPEPALSLESLDWLGEITFDEADIEAALAQMERPELLLNGMVDQVSDSWQGEGSQQQPQQQSISQNHLEIPAQASVPNSSPPVAQEPYAGLPLGNALPQVNDPNLLTPSASSPENTPPAPVDNQYIRVSDIPGFRYGHCYTNRGATITRRVDLHPNQLPILLDYITLDRNSRLSVLYRRLELNDWQGKELNKEMKDFVLNSPFQSLVHHKTQGDVRGMKNMLGGAAYYMLTTGWGEKWFGSTECYVSPGNRRQTIWPNDSTLIMVHFMGLLYRIVYQQQVFFRKKEKDAVKNNPNALLSPEPSEASASSPAPVAELEAFSPEATTASPIPETGSEGSETGSEGSTTTATTTSTRASSISSQTVIESVETGAPVALEVSSNTTTTAAIENPCSTVTDNALPVEMDITSEPNFAETSASVPIPEPRAASVGVVEPIVTSNTTPTAAPTTTEAPVKTIVPTIATNTTQTATPVPIAAAPTATVAPVQTTVPITTTTPAQTVTLVPTPASVNTSVPNITTSTTQTVAPVSTPAPVNTIPADPTPTPSTTSTATSTATQTDDLIFTGTRKRTHDEFAKGCEQEVAQQATTGPAPGPAPALVPIPASVPLPVKLETVFFVLDVPDDADLTYHVHMKNRSTNEDVSPPVTYQHSHSPIVRSGFYTYIMNTIGTICGRTSVSPYIHVLSAGCPRNVRSDGDWDSVVMDVYNQKLAGKEGPVLVMCYV</sequence>
<evidence type="ECO:0000313" key="2">
    <source>
        <dbReference type="EMBL" id="KAK3340724.1"/>
    </source>
</evidence>
<protein>
    <submittedName>
        <fullName evidence="2">Uncharacterized protein</fullName>
    </submittedName>
</protein>
<evidence type="ECO:0000313" key="3">
    <source>
        <dbReference type="Proteomes" id="UP001278500"/>
    </source>
</evidence>
<feature type="compositionally biased region" description="Low complexity" evidence="1">
    <location>
        <begin position="484"/>
        <end position="506"/>
    </location>
</feature>
<keyword evidence="3" id="KW-1185">Reference proteome</keyword>
<dbReference type="RefSeq" id="XP_062679666.1">
    <property type="nucleotide sequence ID" value="XM_062830735.1"/>
</dbReference>
<dbReference type="Proteomes" id="UP001278500">
    <property type="component" value="Unassembled WGS sequence"/>
</dbReference>
<feature type="compositionally biased region" description="Low complexity" evidence="1">
    <location>
        <begin position="730"/>
        <end position="740"/>
    </location>
</feature>
<gene>
    <name evidence="2" type="ORF">B0H65DRAFT_578576</name>
</gene>
<feature type="compositionally biased region" description="Low complexity" evidence="1">
    <location>
        <begin position="519"/>
        <end position="548"/>
    </location>
</feature>
<feature type="region of interest" description="Disordered" evidence="1">
    <location>
        <begin position="706"/>
        <end position="740"/>
    </location>
</feature>
<accession>A0AAE0JBQ9</accession>
<dbReference type="AlphaFoldDB" id="A0AAE0JBQ9"/>
<organism evidence="2 3">
    <name type="scientific">Neurospora tetraspora</name>
    <dbReference type="NCBI Taxonomy" id="94610"/>
    <lineage>
        <taxon>Eukaryota</taxon>
        <taxon>Fungi</taxon>
        <taxon>Dikarya</taxon>
        <taxon>Ascomycota</taxon>
        <taxon>Pezizomycotina</taxon>
        <taxon>Sordariomycetes</taxon>
        <taxon>Sordariomycetidae</taxon>
        <taxon>Sordariales</taxon>
        <taxon>Sordariaceae</taxon>
        <taxon>Neurospora</taxon>
    </lineage>
</organism>
<proteinExistence type="predicted"/>